<protein>
    <submittedName>
        <fullName evidence="1">Uncharacterized protein</fullName>
    </submittedName>
</protein>
<sequence>MSIASRRTARRVSTLFLLTLRGPLLYTLALQDGLSGFRPFAAGKRINSCNMSSVAVLTQESFAEHRSGLKDTQISGGVSEDEAYIPTYLEAFPPLPEKGAPGERSGEPVGAWSKIRPIKASVITQVFHVPLEERRYKDNSQFGEGEEAKVCLDIMQKTGAHIELSLAKDQGLSIMVTGKLDSVMKARKEIVARLQTQASATVIIPKEHHRFVIGKNGEKLQELELKTATKIAIPRPDDPSANIRITGTKEGIEKARHEILLISAEQDKRAVERLSLEKVFHPFIAGAFNRLVQELSQETGARISIPPPSLLKDEIVITGEKEAVAMAIARIRAIYEEKKRKTTTISVEVKKSQHKYIIGPKGNSLQEIMESTGVSVEMPPLDSSSETIILRGEPDKLGPALTQVYAKAKSVMAVEVTAPAWLHRFIIGKKGQNIGRITQQLPRVHIEFTDGEERIILEGPTEEVEQAQAQIQEIINDLMSRMDYTEINIDQRFHRHLIGKNGANINRIKELYKVSVRIPQDSDRCGLVRIEGDPQGVQRARRELVDMAQRMENERTKDLIIEQKFHRTIIGQKGEKIKEVRDKFPEVIITFPDQSQKSDIVQLRGPKNEVEKCAKFLQKLLVELVESSYSISVPIFKQFHKNIIGKGGANIKKVIITFPDQSQKSDIVQLRGPKNEVEKCAKFLQKLLVELVESSYSISVPIFKQFHKNIIGKGGANIKKIREETNTKIDLPTENSDSETIVITGKRSNCEAARDRILAIQRDLANLKETEVSIPAKLHNSLIGSKGCLVRSVMEECGGVHIHFPAEGSGVDRVTIRGPAGEVERAKKQLLQLAEEKQVNNFSVELQAKPEYHKFLIGRGGANIRRVRDRTGARIIFPSPDDPEQERITIMGREEAVLLAQKELETLIKNLEDVIEDTMIVDPRHHRHFVCRRGQVLRELMEEYGGVAVSFPRTGTHSDCITLKGARECVDAAKKRIQEIIHDLESQVSVEVVIPQRYHRAIMGPKGCRIQQITREHEVQIKFPEREETAAQETSPVENNSTSPETDSVPRKCDIITVTGRAEKCELARSALLALVPVTVDVEVPYDLHRYIIGQKGAGIRKMMEDYEVSIWVPQAEQQSDVIKVMGQEVSVERAKQALMCRVKELQAEQEERALRSYKVTLSVDPKYHPKIIGRKGAVISQIRKDHDVNVQFPDKSDEQQDVIVIWGYERNVEEAKAAIEQMVAELQEMVSEDIRLDHRVHARIIGARGKAIRKLMEEFKVDIRFPQPGSDDPDKVTVTGLPENVDKAIDHLLNLEEEYMLSVTETETLAAYMKPPSRFMGGGGDEESRGPAKGFVVRDAPWNVPGSKAPDMSSAEEFPTFGSVVAPKQTSAWGPKKF</sequence>
<dbReference type="Proteomes" id="UP000829447">
    <property type="component" value="Linkage Group LG12"/>
</dbReference>
<proteinExistence type="predicted"/>
<evidence type="ECO:0000313" key="2">
    <source>
        <dbReference type="Proteomes" id="UP000829447"/>
    </source>
</evidence>
<dbReference type="EMBL" id="CM040465">
    <property type="protein sequence ID" value="MCI4384582.1"/>
    <property type="molecule type" value="Genomic_DNA"/>
</dbReference>
<keyword evidence="2" id="KW-1185">Reference proteome</keyword>
<reference evidence="1 2" key="1">
    <citation type="journal article" date="2022" name="bioRxiv">
        <title>An ancient truncated duplication of the anti-Mullerian hormone receptor type 2 gene is a potential conserved master sex determinant in the Pangasiidae catfish family.</title>
        <authorList>
            <person name="Wen M."/>
            <person name="Pan Q."/>
            <person name="Jouanno E."/>
            <person name="Montfort J."/>
            <person name="Zahm M."/>
            <person name="Cabau C."/>
            <person name="Klopp C."/>
            <person name="Iampietro C."/>
            <person name="Roques C."/>
            <person name="Bouchez O."/>
            <person name="Castinel A."/>
            <person name="Donnadieu C."/>
            <person name="Parrinello H."/>
            <person name="Poncet C."/>
            <person name="Belmonte E."/>
            <person name="Gautier V."/>
            <person name="Avarre J.-C."/>
            <person name="Dugue R."/>
            <person name="Gustiano R."/>
            <person name="Ha T.T.T."/>
            <person name="Campet M."/>
            <person name="Sriphairoj K."/>
            <person name="Ribolli J."/>
            <person name="de Almeida F.L."/>
            <person name="Desvignes T."/>
            <person name="Postlethwait J.H."/>
            <person name="Bucao C.F."/>
            <person name="Robinson-Rechavi M."/>
            <person name="Bobe J."/>
            <person name="Herpin A."/>
            <person name="Guiguen Y."/>
        </authorList>
    </citation>
    <scope>NUCLEOTIDE SEQUENCE [LARGE SCALE GENOMIC DNA]</scope>
    <source>
        <strain evidence="1">YG-Dec2019</strain>
    </source>
</reference>
<gene>
    <name evidence="1" type="ORF">PGIGA_G00040420</name>
</gene>
<evidence type="ECO:0000313" key="1">
    <source>
        <dbReference type="EMBL" id="MCI4384582.1"/>
    </source>
</evidence>
<organism evidence="1 2">
    <name type="scientific">Pangasianodon gigas</name>
    <name type="common">Mekong giant catfish</name>
    <name type="synonym">Pangasius gigas</name>
    <dbReference type="NCBI Taxonomy" id="30993"/>
    <lineage>
        <taxon>Eukaryota</taxon>
        <taxon>Metazoa</taxon>
        <taxon>Chordata</taxon>
        <taxon>Craniata</taxon>
        <taxon>Vertebrata</taxon>
        <taxon>Euteleostomi</taxon>
        <taxon>Actinopterygii</taxon>
        <taxon>Neopterygii</taxon>
        <taxon>Teleostei</taxon>
        <taxon>Ostariophysi</taxon>
        <taxon>Siluriformes</taxon>
        <taxon>Pangasiidae</taxon>
        <taxon>Pangasianodon</taxon>
    </lineage>
</organism>
<comment type="caution">
    <text evidence="1">The sequence shown here is derived from an EMBL/GenBank/DDBJ whole genome shotgun (WGS) entry which is preliminary data.</text>
</comment>
<name>A0ACC5X040_PANGG</name>
<accession>A0ACC5X040</accession>